<organism evidence="2 3">
    <name type="scientific">Claviceps aff. purpurea</name>
    <dbReference type="NCBI Taxonomy" id="1967640"/>
    <lineage>
        <taxon>Eukaryota</taxon>
        <taxon>Fungi</taxon>
        <taxon>Dikarya</taxon>
        <taxon>Ascomycota</taxon>
        <taxon>Pezizomycotina</taxon>
        <taxon>Sordariomycetes</taxon>
        <taxon>Hypocreomycetidae</taxon>
        <taxon>Hypocreales</taxon>
        <taxon>Clavicipitaceae</taxon>
        <taxon>Claviceps</taxon>
    </lineage>
</organism>
<protein>
    <submittedName>
        <fullName evidence="2">Uncharacterized protein</fullName>
    </submittedName>
</protein>
<keyword evidence="3" id="KW-1185">Reference proteome</keyword>
<gene>
    <name evidence="2" type="ORF">E4U09_003402</name>
</gene>
<accession>A0A9P7U125</accession>
<proteinExistence type="predicted"/>
<evidence type="ECO:0000313" key="2">
    <source>
        <dbReference type="EMBL" id="KAG6292483.1"/>
    </source>
</evidence>
<sequence length="110" mass="12186">MSSEHEKSLQNMPAVQDHAQQLVTLSEKVDRLTAKMDESMKKEVAVLKAKLKNLDRNSVARAENGLATETTTFAPLMNLTSSSRDRLVTAVHGLAPLACSEDFFRVPTTW</sequence>
<dbReference type="AlphaFoldDB" id="A0A9P7U125"/>
<dbReference type="EMBL" id="SRRH01000273">
    <property type="protein sequence ID" value="KAG6292483.1"/>
    <property type="molecule type" value="Genomic_DNA"/>
</dbReference>
<keyword evidence="1" id="KW-0175">Coiled coil</keyword>
<feature type="coiled-coil region" evidence="1">
    <location>
        <begin position="15"/>
        <end position="57"/>
    </location>
</feature>
<reference evidence="2 3" key="1">
    <citation type="journal article" date="2020" name="bioRxiv">
        <title>Whole genome comparisons of ergot fungi reveals the divergence and evolution of species within the genus Claviceps are the result of varying mechanisms driving genome evolution and host range expansion.</title>
        <authorList>
            <person name="Wyka S.A."/>
            <person name="Mondo S.J."/>
            <person name="Liu M."/>
            <person name="Dettman J."/>
            <person name="Nalam V."/>
            <person name="Broders K.D."/>
        </authorList>
    </citation>
    <scope>NUCLEOTIDE SEQUENCE [LARGE SCALE GENOMIC DNA]</scope>
    <source>
        <strain evidence="2 3">Clav52</strain>
    </source>
</reference>
<evidence type="ECO:0000256" key="1">
    <source>
        <dbReference type="SAM" id="Coils"/>
    </source>
</evidence>
<name>A0A9P7U125_9HYPO</name>
<evidence type="ECO:0000313" key="3">
    <source>
        <dbReference type="Proteomes" id="UP000707071"/>
    </source>
</evidence>
<comment type="caution">
    <text evidence="2">The sequence shown here is derived from an EMBL/GenBank/DDBJ whole genome shotgun (WGS) entry which is preliminary data.</text>
</comment>
<dbReference type="Proteomes" id="UP000707071">
    <property type="component" value="Unassembled WGS sequence"/>
</dbReference>